<gene>
    <name evidence="1" type="ORF">Wenmar_03214</name>
</gene>
<dbReference type="eggNOG" id="ENOG50310M9">
    <property type="taxonomic scope" value="Bacteria"/>
</dbReference>
<dbReference type="RefSeq" id="WP_018302324.1">
    <property type="nucleotide sequence ID" value="NZ_KB902283.1"/>
</dbReference>
<dbReference type="EMBL" id="AONG01000016">
    <property type="protein sequence ID" value="KIQ68204.1"/>
    <property type="molecule type" value="Genomic_DNA"/>
</dbReference>
<dbReference type="OrthoDB" id="7853199at2"/>
<proteinExistence type="predicted"/>
<reference evidence="1 2" key="1">
    <citation type="submission" date="2013-01" db="EMBL/GenBank/DDBJ databases">
        <authorList>
            <person name="Fiebig A."/>
            <person name="Goeker M."/>
            <person name="Klenk H.-P.P."/>
        </authorList>
    </citation>
    <scope>NUCLEOTIDE SEQUENCE [LARGE SCALE GENOMIC DNA]</scope>
    <source>
        <strain evidence="1 2">DSM 24838</strain>
    </source>
</reference>
<evidence type="ECO:0000313" key="2">
    <source>
        <dbReference type="Proteomes" id="UP000035100"/>
    </source>
</evidence>
<sequence>MLEADFIPILCALFLNGTAEVSHGYSVGYDLHRVRVDCETETQVIEIGLDRRSSLDSLQQALFFAALTGKAPAVVLIDTDGREGPYELQIRTAAEAAGVSYSVFSADYLLRWQMTSWLRERRVTLPGS</sequence>
<protein>
    <submittedName>
        <fullName evidence="1">Uncharacterized protein</fullName>
    </submittedName>
</protein>
<evidence type="ECO:0000313" key="1">
    <source>
        <dbReference type="EMBL" id="KIQ68204.1"/>
    </source>
</evidence>
<comment type="caution">
    <text evidence="1">The sequence shown here is derived from an EMBL/GenBank/DDBJ whole genome shotgun (WGS) entry which is preliminary data.</text>
</comment>
<keyword evidence="2" id="KW-1185">Reference proteome</keyword>
<organism evidence="1 2">
    <name type="scientific">Wenxinia marina DSM 24838</name>
    <dbReference type="NCBI Taxonomy" id="1123501"/>
    <lineage>
        <taxon>Bacteria</taxon>
        <taxon>Pseudomonadati</taxon>
        <taxon>Pseudomonadota</taxon>
        <taxon>Alphaproteobacteria</taxon>
        <taxon>Rhodobacterales</taxon>
        <taxon>Roseobacteraceae</taxon>
        <taxon>Wenxinia</taxon>
    </lineage>
</organism>
<name>A0A0D0Q108_9RHOB</name>
<dbReference type="AlphaFoldDB" id="A0A0D0Q108"/>
<accession>A0A0D0Q108</accession>
<dbReference type="Proteomes" id="UP000035100">
    <property type="component" value="Unassembled WGS sequence"/>
</dbReference>